<feature type="region of interest" description="Disordered" evidence="1">
    <location>
        <begin position="456"/>
        <end position="498"/>
    </location>
</feature>
<organism evidence="2 3">
    <name type="scientific">Ectocarpus siliculosus</name>
    <name type="common">Brown alga</name>
    <name type="synonym">Conferva siliculosa</name>
    <dbReference type="NCBI Taxonomy" id="2880"/>
    <lineage>
        <taxon>Eukaryota</taxon>
        <taxon>Sar</taxon>
        <taxon>Stramenopiles</taxon>
        <taxon>Ochrophyta</taxon>
        <taxon>PX clade</taxon>
        <taxon>Phaeophyceae</taxon>
        <taxon>Ectocarpales</taxon>
        <taxon>Ectocarpaceae</taxon>
        <taxon>Ectocarpus</taxon>
    </lineage>
</organism>
<feature type="compositionally biased region" description="Low complexity" evidence="1">
    <location>
        <begin position="119"/>
        <end position="132"/>
    </location>
</feature>
<feature type="compositionally biased region" description="Low complexity" evidence="1">
    <location>
        <begin position="90"/>
        <end position="107"/>
    </location>
</feature>
<dbReference type="EMBL" id="FN649760">
    <property type="protein sequence ID" value="CBJ29685.1"/>
    <property type="molecule type" value="Genomic_DNA"/>
</dbReference>
<feature type="compositionally biased region" description="Basic and acidic residues" evidence="1">
    <location>
        <begin position="51"/>
        <end position="64"/>
    </location>
</feature>
<reference evidence="2 3" key="1">
    <citation type="journal article" date="2010" name="Nature">
        <title>The Ectocarpus genome and the independent evolution of multicellularity in brown algae.</title>
        <authorList>
            <person name="Cock J.M."/>
            <person name="Sterck L."/>
            <person name="Rouze P."/>
            <person name="Scornet D."/>
            <person name="Allen A.E."/>
            <person name="Amoutzias G."/>
            <person name="Anthouard V."/>
            <person name="Artiguenave F."/>
            <person name="Aury J.M."/>
            <person name="Badger J.H."/>
            <person name="Beszteri B."/>
            <person name="Billiau K."/>
            <person name="Bonnet E."/>
            <person name="Bothwell J.H."/>
            <person name="Bowler C."/>
            <person name="Boyen C."/>
            <person name="Brownlee C."/>
            <person name="Carrano C.J."/>
            <person name="Charrier B."/>
            <person name="Cho G.Y."/>
            <person name="Coelho S.M."/>
            <person name="Collen J."/>
            <person name="Corre E."/>
            <person name="Da Silva C."/>
            <person name="Delage L."/>
            <person name="Delaroque N."/>
            <person name="Dittami S.M."/>
            <person name="Doulbeau S."/>
            <person name="Elias M."/>
            <person name="Farnham G."/>
            <person name="Gachon C.M."/>
            <person name="Gschloessl B."/>
            <person name="Heesch S."/>
            <person name="Jabbari K."/>
            <person name="Jubin C."/>
            <person name="Kawai H."/>
            <person name="Kimura K."/>
            <person name="Kloareg B."/>
            <person name="Kupper F.C."/>
            <person name="Lang D."/>
            <person name="Le Bail A."/>
            <person name="Leblanc C."/>
            <person name="Lerouge P."/>
            <person name="Lohr M."/>
            <person name="Lopez P.J."/>
            <person name="Martens C."/>
            <person name="Maumus F."/>
            <person name="Michel G."/>
            <person name="Miranda-Saavedra D."/>
            <person name="Morales J."/>
            <person name="Moreau H."/>
            <person name="Motomura T."/>
            <person name="Nagasato C."/>
            <person name="Napoli C.A."/>
            <person name="Nelson D.R."/>
            <person name="Nyvall-Collen P."/>
            <person name="Peters A.F."/>
            <person name="Pommier C."/>
            <person name="Potin P."/>
            <person name="Poulain J."/>
            <person name="Quesneville H."/>
            <person name="Read B."/>
            <person name="Rensing S.A."/>
            <person name="Ritter A."/>
            <person name="Rousvoal S."/>
            <person name="Samanta M."/>
            <person name="Samson G."/>
            <person name="Schroeder D.C."/>
            <person name="Segurens B."/>
            <person name="Strittmatter M."/>
            <person name="Tonon T."/>
            <person name="Tregear J.W."/>
            <person name="Valentin K."/>
            <person name="von Dassow P."/>
            <person name="Yamagishi T."/>
            <person name="Van de Peer Y."/>
            <person name="Wincker P."/>
        </authorList>
    </citation>
    <scope>NUCLEOTIDE SEQUENCE [LARGE SCALE GENOMIC DNA]</scope>
    <source>
        <strain evidence="3">Ec32 / CCAP1310/4</strain>
    </source>
</reference>
<accession>D7FLB4</accession>
<dbReference type="AlphaFoldDB" id="D7FLB4"/>
<sequence>MARRASSAGAPPLRDYSIQEDWVARTGGGVLSASAFSRSKQKGKKGKKKASTVERHDQQQRDQMNEEEPEEEEQEADLSSVRSAKAAETAPGSASSQPSSRRPSLPGFSSMDDGGGAASGAAATASPGVTAPRASSTRRVSAEFGDISSSARPAAASSFGGVSHGDGTAFTVSSSMKPENAMASVMGVLGPDAAPRVFIYLLQEHMAEHVQLVFSPMFGGSAETAATPAVHSGRQSGGANRGFTAGISVVWSHAIIGDQQLNFSFGMGRADPATNPWCRMSYGFWEPGGMKCAAFMMLESLSDEDSDQSTDEILRAASRAVIAFDPAVVAKTDAHRTGGWDSLEPDDVWGGGTVLFVDKVALPMVEVAIGLMKVIIDDEELDNMAMAIKRVRRWAVLEKGGSSNTVFQKEFFRRVFLWAHGASQNLEGCLDITMETIGCTDYEALACPYLKPGARKGPDVDSCDEVPETLAPANSMLSDGDDGSDSDAEGVAMEEVST</sequence>
<name>D7FLB4_ECTSI</name>
<feature type="compositionally biased region" description="Basic residues" evidence="1">
    <location>
        <begin position="39"/>
        <end position="50"/>
    </location>
</feature>
<keyword evidence="3" id="KW-1185">Reference proteome</keyword>
<evidence type="ECO:0000313" key="2">
    <source>
        <dbReference type="EMBL" id="CBJ29685.1"/>
    </source>
</evidence>
<feature type="compositionally biased region" description="Acidic residues" evidence="1">
    <location>
        <begin position="65"/>
        <end position="76"/>
    </location>
</feature>
<feature type="region of interest" description="Disordered" evidence="1">
    <location>
        <begin position="31"/>
        <end position="163"/>
    </location>
</feature>
<dbReference type="InParanoid" id="D7FLB4"/>
<feature type="compositionally biased region" description="Acidic residues" evidence="1">
    <location>
        <begin position="479"/>
        <end position="488"/>
    </location>
</feature>
<feature type="compositionally biased region" description="Low complexity" evidence="1">
    <location>
        <begin position="148"/>
        <end position="158"/>
    </location>
</feature>
<evidence type="ECO:0000256" key="1">
    <source>
        <dbReference type="SAM" id="MobiDB-lite"/>
    </source>
</evidence>
<evidence type="ECO:0000313" key="3">
    <source>
        <dbReference type="Proteomes" id="UP000002630"/>
    </source>
</evidence>
<protein>
    <submittedName>
        <fullName evidence="2">Uncharacterized protein</fullName>
    </submittedName>
</protein>
<proteinExistence type="predicted"/>
<dbReference type="Proteomes" id="UP000002630">
    <property type="component" value="Unassembled WGS sequence"/>
</dbReference>
<gene>
    <name evidence="2" type="ORF">Esi_0156_0064</name>
</gene>